<protein>
    <submittedName>
        <fullName evidence="5">AcrR family transcriptional regulator</fullName>
    </submittedName>
</protein>
<feature type="domain" description="HTH tetR-type" evidence="4">
    <location>
        <begin position="37"/>
        <end position="98"/>
    </location>
</feature>
<feature type="DNA-binding region" description="H-T-H motif" evidence="2">
    <location>
        <begin position="61"/>
        <end position="80"/>
    </location>
</feature>
<evidence type="ECO:0000313" key="5">
    <source>
        <dbReference type="EMBL" id="MBA9005370.1"/>
    </source>
</evidence>
<proteinExistence type="predicted"/>
<reference evidence="5 6" key="1">
    <citation type="submission" date="2020-08" db="EMBL/GenBank/DDBJ databases">
        <title>Sequencing the genomes of 1000 actinobacteria strains.</title>
        <authorList>
            <person name="Klenk H.-P."/>
        </authorList>
    </citation>
    <scope>NUCLEOTIDE SEQUENCE [LARGE SCALE GENOMIC DNA]</scope>
    <source>
        <strain evidence="5 6">DSM 45823</strain>
    </source>
</reference>
<evidence type="ECO:0000256" key="2">
    <source>
        <dbReference type="PROSITE-ProRule" id="PRU00335"/>
    </source>
</evidence>
<keyword evidence="6" id="KW-1185">Reference proteome</keyword>
<gene>
    <name evidence="5" type="ORF">HNR21_004252</name>
</gene>
<dbReference type="InterPro" id="IPR001647">
    <property type="entry name" value="HTH_TetR"/>
</dbReference>
<dbReference type="InterPro" id="IPR050109">
    <property type="entry name" value="HTH-type_TetR-like_transc_reg"/>
</dbReference>
<evidence type="ECO:0000259" key="4">
    <source>
        <dbReference type="PROSITE" id="PS50977"/>
    </source>
</evidence>
<evidence type="ECO:0000256" key="3">
    <source>
        <dbReference type="SAM" id="MobiDB-lite"/>
    </source>
</evidence>
<feature type="region of interest" description="Disordered" evidence="3">
    <location>
        <begin position="1"/>
        <end position="20"/>
    </location>
</feature>
<dbReference type="RefSeq" id="WP_182706573.1">
    <property type="nucleotide sequence ID" value="NZ_JACJII010000001.1"/>
</dbReference>
<dbReference type="PANTHER" id="PTHR30055">
    <property type="entry name" value="HTH-TYPE TRANSCRIPTIONAL REGULATOR RUTR"/>
    <property type="match status" value="1"/>
</dbReference>
<dbReference type="GO" id="GO:0003700">
    <property type="term" value="F:DNA-binding transcription factor activity"/>
    <property type="evidence" value="ECO:0007669"/>
    <property type="project" value="TreeGrafter"/>
</dbReference>
<dbReference type="InterPro" id="IPR009057">
    <property type="entry name" value="Homeodomain-like_sf"/>
</dbReference>
<evidence type="ECO:0000313" key="6">
    <source>
        <dbReference type="Proteomes" id="UP000539313"/>
    </source>
</evidence>
<dbReference type="Gene3D" id="1.10.357.10">
    <property type="entry name" value="Tetracycline Repressor, domain 2"/>
    <property type="match status" value="1"/>
</dbReference>
<dbReference type="SUPFAM" id="SSF46689">
    <property type="entry name" value="Homeodomain-like"/>
    <property type="match status" value="1"/>
</dbReference>
<accession>A0A7W3RAJ3</accession>
<sequence>MSPETPPENGSGPDGDRPTLAERAVRRRVAALEEAAQSDVRALMEAGLALMVEGDGRRGPRVADIVAAAGLSNDAFYRYFTGKDALVAAIVDQGARTVVGYVRRRMAAAGDPTEQIRAGVAAIMKQAADTALATKTRAVLRNASSLPPGTRHVSVALVDSLAELFTPPAAALGAADPARTARAVAATAVAAMQYHLFKEQAPGEEDLAHLTAFLLAGLPGAQPSDLR</sequence>
<dbReference type="PANTHER" id="PTHR30055:SF226">
    <property type="entry name" value="HTH-TYPE TRANSCRIPTIONAL REGULATOR PKSA"/>
    <property type="match status" value="1"/>
</dbReference>
<dbReference type="EMBL" id="JACJII010000001">
    <property type="protein sequence ID" value="MBA9005370.1"/>
    <property type="molecule type" value="Genomic_DNA"/>
</dbReference>
<evidence type="ECO:0000256" key="1">
    <source>
        <dbReference type="ARBA" id="ARBA00023125"/>
    </source>
</evidence>
<dbReference type="AlphaFoldDB" id="A0A7W3RAJ3"/>
<dbReference type="Pfam" id="PF00440">
    <property type="entry name" value="TetR_N"/>
    <property type="match status" value="1"/>
</dbReference>
<dbReference type="PROSITE" id="PS50977">
    <property type="entry name" value="HTH_TETR_2"/>
    <property type="match status" value="1"/>
</dbReference>
<keyword evidence="1 2" id="KW-0238">DNA-binding</keyword>
<dbReference type="Gene3D" id="1.10.10.60">
    <property type="entry name" value="Homeodomain-like"/>
    <property type="match status" value="1"/>
</dbReference>
<name>A0A7W3RAJ3_9ACTN</name>
<organism evidence="5 6">
    <name type="scientific">Thermomonospora cellulosilytica</name>
    <dbReference type="NCBI Taxonomy" id="1411118"/>
    <lineage>
        <taxon>Bacteria</taxon>
        <taxon>Bacillati</taxon>
        <taxon>Actinomycetota</taxon>
        <taxon>Actinomycetes</taxon>
        <taxon>Streptosporangiales</taxon>
        <taxon>Thermomonosporaceae</taxon>
        <taxon>Thermomonospora</taxon>
    </lineage>
</organism>
<dbReference type="Proteomes" id="UP000539313">
    <property type="component" value="Unassembled WGS sequence"/>
</dbReference>
<dbReference type="GO" id="GO:0000976">
    <property type="term" value="F:transcription cis-regulatory region binding"/>
    <property type="evidence" value="ECO:0007669"/>
    <property type="project" value="TreeGrafter"/>
</dbReference>
<comment type="caution">
    <text evidence="5">The sequence shown here is derived from an EMBL/GenBank/DDBJ whole genome shotgun (WGS) entry which is preliminary data.</text>
</comment>